<organism evidence="1 2">
    <name type="scientific">Eumeta variegata</name>
    <name type="common">Bagworm moth</name>
    <name type="synonym">Eumeta japonica</name>
    <dbReference type="NCBI Taxonomy" id="151549"/>
    <lineage>
        <taxon>Eukaryota</taxon>
        <taxon>Metazoa</taxon>
        <taxon>Ecdysozoa</taxon>
        <taxon>Arthropoda</taxon>
        <taxon>Hexapoda</taxon>
        <taxon>Insecta</taxon>
        <taxon>Pterygota</taxon>
        <taxon>Neoptera</taxon>
        <taxon>Endopterygota</taxon>
        <taxon>Lepidoptera</taxon>
        <taxon>Glossata</taxon>
        <taxon>Ditrysia</taxon>
        <taxon>Tineoidea</taxon>
        <taxon>Psychidae</taxon>
        <taxon>Oiketicinae</taxon>
        <taxon>Eumeta</taxon>
    </lineage>
</organism>
<comment type="caution">
    <text evidence="1">The sequence shown here is derived from an EMBL/GenBank/DDBJ whole genome shotgun (WGS) entry which is preliminary data.</text>
</comment>
<keyword evidence="2" id="KW-1185">Reference proteome</keyword>
<dbReference type="EMBL" id="BGZK01002982">
    <property type="protein sequence ID" value="GBP97657.1"/>
    <property type="molecule type" value="Genomic_DNA"/>
</dbReference>
<sequence>MLAAAVSPGVVVSLIGRPIDIEMPSARDSPTGVCLDYLGIGSPRGFDAGQYLWVTPVCGFLFNDVLDMFSEKKSPFMLFPVGKWAKNELELKNTSRTTRPTVSYAPSALFLRPCNCHGNLPKLIASTSSCVHFTLSGKKYNNIVRYGHVRAGGGTTRV</sequence>
<accession>A0A4C2AFY9</accession>
<gene>
    <name evidence="1" type="ORF">EVAR_98128_1</name>
</gene>
<proteinExistence type="predicted"/>
<protein>
    <submittedName>
        <fullName evidence="1">Uncharacterized protein</fullName>
    </submittedName>
</protein>
<evidence type="ECO:0000313" key="2">
    <source>
        <dbReference type="Proteomes" id="UP000299102"/>
    </source>
</evidence>
<name>A0A4C2AFY9_EUMVA</name>
<dbReference type="Proteomes" id="UP000299102">
    <property type="component" value="Unassembled WGS sequence"/>
</dbReference>
<reference evidence="1 2" key="1">
    <citation type="journal article" date="2019" name="Commun. Biol.">
        <title>The bagworm genome reveals a unique fibroin gene that provides high tensile strength.</title>
        <authorList>
            <person name="Kono N."/>
            <person name="Nakamura H."/>
            <person name="Ohtoshi R."/>
            <person name="Tomita M."/>
            <person name="Numata K."/>
            <person name="Arakawa K."/>
        </authorList>
    </citation>
    <scope>NUCLEOTIDE SEQUENCE [LARGE SCALE GENOMIC DNA]</scope>
</reference>
<dbReference type="AlphaFoldDB" id="A0A4C2AFY9"/>
<evidence type="ECO:0000313" key="1">
    <source>
        <dbReference type="EMBL" id="GBP97657.1"/>
    </source>
</evidence>